<sequence>MGFVAEDQAILCAGSASSSLIPACRLHRDLKICKQNPYATKHSILAERFDNIFGQRGQYEKLGQLLASLHTRKGDLLRC</sequence>
<proteinExistence type="predicted"/>
<name>A0ABV7UB34_9RHOB</name>
<gene>
    <name evidence="1" type="ORF">ACFOM8_22080</name>
</gene>
<evidence type="ECO:0000313" key="1">
    <source>
        <dbReference type="EMBL" id="MFC3632102.1"/>
    </source>
</evidence>
<protein>
    <submittedName>
        <fullName evidence="1">Uncharacterized protein</fullName>
    </submittedName>
</protein>
<organism evidence="1 2">
    <name type="scientific">Paracoccus angustae</name>
    <dbReference type="NCBI Taxonomy" id="1671480"/>
    <lineage>
        <taxon>Bacteria</taxon>
        <taxon>Pseudomonadati</taxon>
        <taxon>Pseudomonadota</taxon>
        <taxon>Alphaproteobacteria</taxon>
        <taxon>Rhodobacterales</taxon>
        <taxon>Paracoccaceae</taxon>
        <taxon>Paracoccus</taxon>
    </lineage>
</organism>
<comment type="caution">
    <text evidence="1">The sequence shown here is derived from an EMBL/GenBank/DDBJ whole genome shotgun (WGS) entry which is preliminary data.</text>
</comment>
<keyword evidence="2" id="KW-1185">Reference proteome</keyword>
<evidence type="ECO:0000313" key="2">
    <source>
        <dbReference type="Proteomes" id="UP001595539"/>
    </source>
</evidence>
<dbReference type="Proteomes" id="UP001595539">
    <property type="component" value="Unassembled WGS sequence"/>
</dbReference>
<accession>A0ABV7UB34</accession>
<reference evidence="2" key="1">
    <citation type="journal article" date="2019" name="Int. J. Syst. Evol. Microbiol.">
        <title>The Global Catalogue of Microorganisms (GCM) 10K type strain sequencing project: providing services to taxonomists for standard genome sequencing and annotation.</title>
        <authorList>
            <consortium name="The Broad Institute Genomics Platform"/>
            <consortium name="The Broad Institute Genome Sequencing Center for Infectious Disease"/>
            <person name="Wu L."/>
            <person name="Ma J."/>
        </authorList>
    </citation>
    <scope>NUCLEOTIDE SEQUENCE [LARGE SCALE GENOMIC DNA]</scope>
    <source>
        <strain evidence="2">KCTC 42473</strain>
    </source>
</reference>
<dbReference type="EMBL" id="JBHRXY010000070">
    <property type="protein sequence ID" value="MFC3632102.1"/>
    <property type="molecule type" value="Genomic_DNA"/>
</dbReference>
<dbReference type="RefSeq" id="WP_377764550.1">
    <property type="nucleotide sequence ID" value="NZ_JBHRXY010000070.1"/>
</dbReference>